<proteinExistence type="predicted"/>
<comment type="caution">
    <text evidence="1">The sequence shown here is derived from an EMBL/GenBank/DDBJ whole genome shotgun (WGS) entry which is preliminary data.</text>
</comment>
<keyword evidence="2" id="KW-1185">Reference proteome</keyword>
<evidence type="ECO:0000313" key="1">
    <source>
        <dbReference type="EMBL" id="KAH8013332.1"/>
    </source>
</evidence>
<organism evidence="1 2">
    <name type="scientific">Sphaerodactylus townsendi</name>
    <dbReference type="NCBI Taxonomy" id="933632"/>
    <lineage>
        <taxon>Eukaryota</taxon>
        <taxon>Metazoa</taxon>
        <taxon>Chordata</taxon>
        <taxon>Craniata</taxon>
        <taxon>Vertebrata</taxon>
        <taxon>Euteleostomi</taxon>
        <taxon>Lepidosauria</taxon>
        <taxon>Squamata</taxon>
        <taxon>Bifurcata</taxon>
        <taxon>Gekkota</taxon>
        <taxon>Sphaerodactylidae</taxon>
        <taxon>Sphaerodactylus</taxon>
    </lineage>
</organism>
<accession>A0ACB8G2E5</accession>
<gene>
    <name evidence="1" type="ORF">K3G42_017340</name>
</gene>
<reference evidence="1" key="1">
    <citation type="submission" date="2021-08" db="EMBL/GenBank/DDBJ databases">
        <title>The first chromosome-level gecko genome reveals the dynamic sex chromosomes of Neotropical dwarf geckos (Sphaerodactylidae: Sphaerodactylus).</title>
        <authorList>
            <person name="Pinto B.J."/>
            <person name="Keating S.E."/>
            <person name="Gamble T."/>
        </authorList>
    </citation>
    <scope>NUCLEOTIDE SEQUENCE</scope>
    <source>
        <strain evidence="1">TG3544</strain>
    </source>
</reference>
<sequence>MQQEVMIPIFSSRGSNRYFSLCPIRLSHNPQFELGAAGRRRPLFIIVSREEFLVKLWAVILNHLIYVCPRIIPSFLCLVQPWLQNVLLTVFFPLSPAVKSQTENPFIKEKKLS</sequence>
<dbReference type="EMBL" id="CM037615">
    <property type="protein sequence ID" value="KAH8013332.1"/>
    <property type="molecule type" value="Genomic_DNA"/>
</dbReference>
<protein>
    <submittedName>
        <fullName evidence="1">Uncharacterized protein</fullName>
    </submittedName>
</protein>
<evidence type="ECO:0000313" key="2">
    <source>
        <dbReference type="Proteomes" id="UP000827872"/>
    </source>
</evidence>
<name>A0ACB8G2E5_9SAUR</name>
<dbReference type="Proteomes" id="UP000827872">
    <property type="component" value="Linkage Group LG02"/>
</dbReference>